<dbReference type="PROSITE" id="PS51186">
    <property type="entry name" value="GNAT"/>
    <property type="match status" value="1"/>
</dbReference>
<dbReference type="PANTHER" id="PTHR43877">
    <property type="entry name" value="AMINOALKYLPHOSPHONATE N-ACETYLTRANSFERASE-RELATED-RELATED"/>
    <property type="match status" value="1"/>
</dbReference>
<dbReference type="GO" id="GO:0016747">
    <property type="term" value="F:acyltransferase activity, transferring groups other than amino-acyl groups"/>
    <property type="evidence" value="ECO:0007669"/>
    <property type="project" value="InterPro"/>
</dbReference>
<organism evidence="4 5">
    <name type="scientific">Ancylobacter pratisalsi</name>
    <dbReference type="NCBI Taxonomy" id="1745854"/>
    <lineage>
        <taxon>Bacteria</taxon>
        <taxon>Pseudomonadati</taxon>
        <taxon>Pseudomonadota</taxon>
        <taxon>Alphaproteobacteria</taxon>
        <taxon>Hyphomicrobiales</taxon>
        <taxon>Xanthobacteraceae</taxon>
        <taxon>Ancylobacter</taxon>
    </lineage>
</organism>
<dbReference type="KEGG" id="apra:G3A50_15410"/>
<dbReference type="SUPFAM" id="SSF55729">
    <property type="entry name" value="Acyl-CoA N-acyltransferases (Nat)"/>
    <property type="match status" value="1"/>
</dbReference>
<evidence type="ECO:0000256" key="2">
    <source>
        <dbReference type="ARBA" id="ARBA00023315"/>
    </source>
</evidence>
<dbReference type="RefSeq" id="WP_163076089.1">
    <property type="nucleotide sequence ID" value="NZ_CP048630.1"/>
</dbReference>
<keyword evidence="2 4" id="KW-0012">Acyltransferase</keyword>
<dbReference type="AlphaFoldDB" id="A0A6P1YTE0"/>
<accession>A0A6P1YTE0</accession>
<dbReference type="InterPro" id="IPR050832">
    <property type="entry name" value="Bact_Acetyltransf"/>
</dbReference>
<protein>
    <submittedName>
        <fullName evidence="4">GNAT family acetyltransferase</fullName>
        <ecNumber evidence="4">2.3.1.-</ecNumber>
    </submittedName>
</protein>
<gene>
    <name evidence="4" type="ORF">G3A50_15410</name>
</gene>
<dbReference type="CDD" id="cd04301">
    <property type="entry name" value="NAT_SF"/>
    <property type="match status" value="1"/>
</dbReference>
<evidence type="ECO:0000313" key="4">
    <source>
        <dbReference type="EMBL" id="QIB34944.1"/>
    </source>
</evidence>
<reference evidence="4 5" key="1">
    <citation type="submission" date="2020-02" db="EMBL/GenBank/DDBJ databases">
        <authorList>
            <person name="Li G."/>
        </authorList>
    </citation>
    <scope>NUCLEOTIDE SEQUENCE [LARGE SCALE GENOMIC DNA]</scope>
    <source>
        <strain evidence="4 5">DSM 102029</strain>
    </source>
</reference>
<keyword evidence="5" id="KW-1185">Reference proteome</keyword>
<sequence>MTMTIEPATANDERAVVYLWRACGLVVPYNDPAADFRFALAGPNATVLVGRLECGRVTASVMVGHDGHRGWLYYVAVDPMIQRQRVGAAMVEAAEGWLRERGVVKAQLLVRETNTGVVAFYETLGFEVAPRVVMSKWIDGRE</sequence>
<dbReference type="EMBL" id="CP048630">
    <property type="protein sequence ID" value="QIB34944.1"/>
    <property type="molecule type" value="Genomic_DNA"/>
</dbReference>
<name>A0A6P1YTE0_9HYPH</name>
<dbReference type="InterPro" id="IPR016181">
    <property type="entry name" value="Acyl_CoA_acyltransferase"/>
</dbReference>
<proteinExistence type="predicted"/>
<dbReference type="Pfam" id="PF00583">
    <property type="entry name" value="Acetyltransf_1"/>
    <property type="match status" value="1"/>
</dbReference>
<dbReference type="NCBIfam" id="NF002959">
    <property type="entry name" value="PRK03624.1"/>
    <property type="match status" value="1"/>
</dbReference>
<dbReference type="EC" id="2.3.1.-" evidence="4"/>
<evidence type="ECO:0000259" key="3">
    <source>
        <dbReference type="PROSITE" id="PS51186"/>
    </source>
</evidence>
<dbReference type="Gene3D" id="3.40.630.30">
    <property type="match status" value="1"/>
</dbReference>
<keyword evidence="1 4" id="KW-0808">Transferase</keyword>
<dbReference type="Proteomes" id="UP000464751">
    <property type="component" value="Chromosome"/>
</dbReference>
<evidence type="ECO:0000313" key="5">
    <source>
        <dbReference type="Proteomes" id="UP000464751"/>
    </source>
</evidence>
<feature type="domain" description="N-acetyltransferase" evidence="3">
    <location>
        <begin position="3"/>
        <end position="142"/>
    </location>
</feature>
<dbReference type="InterPro" id="IPR000182">
    <property type="entry name" value="GNAT_dom"/>
</dbReference>
<evidence type="ECO:0000256" key="1">
    <source>
        <dbReference type="ARBA" id="ARBA00022679"/>
    </source>
</evidence>